<keyword evidence="2" id="KW-1185">Reference proteome</keyword>
<sequence length="105" mass="11114">MPGRDSKLGRKSQTAIPLFNQLRIASRSLSVNVTKTGIKPSPSHQAGLAGGRDLLAPEFFLFKVDPGAGIIPALVVAVGPLLGPKAIPKPWWVWLGLGRLILAAQ</sequence>
<evidence type="ECO:0000313" key="2">
    <source>
        <dbReference type="Proteomes" id="UP001165960"/>
    </source>
</evidence>
<protein>
    <submittedName>
        <fullName evidence="1">Uncharacterized protein</fullName>
    </submittedName>
</protein>
<gene>
    <name evidence="1" type="ORF">DSO57_1002992</name>
</gene>
<name>A0ACC2SXV8_9FUNG</name>
<dbReference type="EMBL" id="QTSX02004267">
    <property type="protein sequence ID" value="KAJ9067076.1"/>
    <property type="molecule type" value="Genomic_DNA"/>
</dbReference>
<evidence type="ECO:0000313" key="1">
    <source>
        <dbReference type="EMBL" id="KAJ9067076.1"/>
    </source>
</evidence>
<organism evidence="1 2">
    <name type="scientific">Entomophthora muscae</name>
    <dbReference type="NCBI Taxonomy" id="34485"/>
    <lineage>
        <taxon>Eukaryota</taxon>
        <taxon>Fungi</taxon>
        <taxon>Fungi incertae sedis</taxon>
        <taxon>Zoopagomycota</taxon>
        <taxon>Entomophthoromycotina</taxon>
        <taxon>Entomophthoromycetes</taxon>
        <taxon>Entomophthorales</taxon>
        <taxon>Entomophthoraceae</taxon>
        <taxon>Entomophthora</taxon>
    </lineage>
</organism>
<reference evidence="1" key="1">
    <citation type="submission" date="2022-04" db="EMBL/GenBank/DDBJ databases">
        <title>Genome of the entomopathogenic fungus Entomophthora muscae.</title>
        <authorList>
            <person name="Elya C."/>
            <person name="Lovett B.R."/>
            <person name="Lee E."/>
            <person name="Macias A.M."/>
            <person name="Hajek A.E."/>
            <person name="De Bivort B.L."/>
            <person name="Kasson M.T."/>
            <person name="De Fine Licht H.H."/>
            <person name="Stajich J.E."/>
        </authorList>
    </citation>
    <scope>NUCLEOTIDE SEQUENCE</scope>
    <source>
        <strain evidence="1">Berkeley</strain>
    </source>
</reference>
<comment type="caution">
    <text evidence="1">The sequence shown here is derived from an EMBL/GenBank/DDBJ whole genome shotgun (WGS) entry which is preliminary data.</text>
</comment>
<proteinExistence type="predicted"/>
<dbReference type="Proteomes" id="UP001165960">
    <property type="component" value="Unassembled WGS sequence"/>
</dbReference>
<accession>A0ACC2SXV8</accession>